<dbReference type="InterPro" id="IPR050097">
    <property type="entry name" value="Ferredoxin-NADP_redctase_2"/>
</dbReference>
<dbReference type="Proteomes" id="UP001223079">
    <property type="component" value="Unassembled WGS sequence"/>
</dbReference>
<dbReference type="GO" id="GO:0004791">
    <property type="term" value="F:thioredoxin-disulfide reductase (NADPH) activity"/>
    <property type="evidence" value="ECO:0007669"/>
    <property type="project" value="UniProtKB-EC"/>
</dbReference>
<comment type="caution">
    <text evidence="8">The sequence shown here is derived from an EMBL/GenBank/DDBJ whole genome shotgun (WGS) entry which is preliminary data.</text>
</comment>
<comment type="caution">
    <text evidence="6">Lacks conserved residue(s) required for the propagation of feature annotation.</text>
</comment>
<reference evidence="8 9" key="1">
    <citation type="submission" date="2023-07" db="EMBL/GenBank/DDBJ databases">
        <title>Genomic Encyclopedia of Type Strains, Phase IV (KMG-IV): sequencing the most valuable type-strain genomes for metagenomic binning, comparative biology and taxonomic classification.</title>
        <authorList>
            <person name="Goeker M."/>
        </authorList>
    </citation>
    <scope>NUCLEOTIDE SEQUENCE [LARGE SCALE GENOMIC DNA]</scope>
    <source>
        <strain evidence="8 9">DSM 105143</strain>
    </source>
</reference>
<gene>
    <name evidence="8" type="ORF">J2S23_000567</name>
</gene>
<dbReference type="PRINTS" id="PR00368">
    <property type="entry name" value="FADPNR"/>
</dbReference>
<evidence type="ECO:0000256" key="3">
    <source>
        <dbReference type="ARBA" id="ARBA00022827"/>
    </source>
</evidence>
<dbReference type="InterPro" id="IPR023753">
    <property type="entry name" value="FAD/NAD-binding_dom"/>
</dbReference>
<feature type="binding site" evidence="6">
    <location>
        <position position="34"/>
    </location>
    <ligand>
        <name>FAD</name>
        <dbReference type="ChEBI" id="CHEBI:57692"/>
    </ligand>
</feature>
<dbReference type="Pfam" id="PF07992">
    <property type="entry name" value="Pyr_redox_2"/>
    <property type="match status" value="1"/>
</dbReference>
<feature type="binding site" evidence="6">
    <location>
        <position position="120"/>
    </location>
    <ligand>
        <name>FAD</name>
        <dbReference type="ChEBI" id="CHEBI:57692"/>
    </ligand>
</feature>
<evidence type="ECO:0000256" key="4">
    <source>
        <dbReference type="ARBA" id="ARBA00022857"/>
    </source>
</evidence>
<sequence length="323" mass="35232">MSEIYDITIIGGGPVGLFAAFYAHLRHAKVKLIDSLPQLGGQPAILYPEKTILDVAGFPNITGEGLTDSLLKQLALFDTTICLNETVLDIEKTEDIFTLRTNQAEHLTKAVLIAMGGGAFKPRGLELEGADDFDNIHYHVANINQYKGQNVTVLGGGDSAVDWSLAFEKVGAKTTIIHRRDNFRALEHSVEDLKNSSVTIKTPYVPTGLITKDGKVESLEITKVKSDEMEVLPLDHLFVNYGFKSSVGNLKKWGLELNRHKIMVDSKQATSIPGIYAAGDCCYYDGKIDLIATGFGEAPTAINNAINYINPAEKVQPKHSTSL</sequence>
<proteinExistence type="inferred from homology"/>
<protein>
    <recommendedName>
        <fullName evidence="6">Ferredoxin--NADP reductase</fullName>
        <shortName evidence="6">FNR</shortName>
        <shortName evidence="6">Fd-NADP(+) reductase</shortName>
        <ecNumber evidence="6">1.18.1.2</ecNumber>
    </recommendedName>
</protein>
<keyword evidence="3 6" id="KW-0274">FAD</keyword>
<dbReference type="Gene3D" id="3.50.50.60">
    <property type="entry name" value="FAD/NAD(P)-binding domain"/>
    <property type="match status" value="2"/>
</dbReference>
<evidence type="ECO:0000256" key="2">
    <source>
        <dbReference type="ARBA" id="ARBA00022630"/>
    </source>
</evidence>
<keyword evidence="9" id="KW-1185">Reference proteome</keyword>
<evidence type="ECO:0000313" key="9">
    <source>
        <dbReference type="Proteomes" id="UP001223079"/>
    </source>
</evidence>
<feature type="binding site" evidence="6">
    <location>
        <position position="47"/>
    </location>
    <ligand>
        <name>FAD</name>
        <dbReference type="ChEBI" id="CHEBI:57692"/>
    </ligand>
</feature>
<keyword evidence="2 6" id="KW-0285">Flavoprotein</keyword>
<dbReference type="PANTHER" id="PTHR48105">
    <property type="entry name" value="THIOREDOXIN REDUCTASE 1-RELATED-RELATED"/>
    <property type="match status" value="1"/>
</dbReference>
<comment type="similarity">
    <text evidence="6">Belongs to the ferredoxin--NADP reductase type 2 family.</text>
</comment>
<evidence type="ECO:0000313" key="8">
    <source>
        <dbReference type="EMBL" id="MDQ0222030.1"/>
    </source>
</evidence>
<evidence type="ECO:0000256" key="6">
    <source>
        <dbReference type="HAMAP-Rule" id="MF_01685"/>
    </source>
</evidence>
<evidence type="ECO:0000259" key="7">
    <source>
        <dbReference type="Pfam" id="PF07992"/>
    </source>
</evidence>
<evidence type="ECO:0000256" key="5">
    <source>
        <dbReference type="ARBA" id="ARBA00023002"/>
    </source>
</evidence>
<name>A0ABT9YQH9_9STRE</name>
<dbReference type="PRINTS" id="PR00469">
    <property type="entry name" value="PNDRDTASEII"/>
</dbReference>
<keyword evidence="4 6" id="KW-0521">NADP</keyword>
<comment type="subunit">
    <text evidence="1 6">Homodimer.</text>
</comment>
<dbReference type="InterPro" id="IPR036188">
    <property type="entry name" value="FAD/NAD-bd_sf"/>
</dbReference>
<dbReference type="EC" id="1.18.1.2" evidence="6"/>
<keyword evidence="5 6" id="KW-0560">Oxidoreductase</keyword>
<dbReference type="EMBL" id="JAUSTM010000004">
    <property type="protein sequence ID" value="MDQ0222030.1"/>
    <property type="molecule type" value="Genomic_DNA"/>
</dbReference>
<comment type="cofactor">
    <cofactor evidence="6">
        <name>FAD</name>
        <dbReference type="ChEBI" id="CHEBI:57692"/>
    </cofactor>
    <text evidence="6">Binds 1 FAD per subunit.</text>
</comment>
<dbReference type="InterPro" id="IPR022890">
    <property type="entry name" value="Fd--NADP_Rdtase_type_2"/>
</dbReference>
<feature type="binding site" evidence="6">
    <location>
        <position position="87"/>
    </location>
    <ligand>
        <name>FAD</name>
        <dbReference type="ChEBI" id="CHEBI:57692"/>
    </ligand>
</feature>
<dbReference type="RefSeq" id="WP_307121254.1">
    <property type="nucleotide sequence ID" value="NZ_JAUSTM010000004.1"/>
</dbReference>
<organism evidence="8 9">
    <name type="scientific">Streptococcus moroccensis</name>
    <dbReference type="NCBI Taxonomy" id="1451356"/>
    <lineage>
        <taxon>Bacteria</taxon>
        <taxon>Bacillati</taxon>
        <taxon>Bacillota</taxon>
        <taxon>Bacilli</taxon>
        <taxon>Lactobacillales</taxon>
        <taxon>Streptococcaceae</taxon>
        <taxon>Streptococcus</taxon>
    </lineage>
</organism>
<feature type="binding site" evidence="6">
    <location>
        <position position="280"/>
    </location>
    <ligand>
        <name>FAD</name>
        <dbReference type="ChEBI" id="CHEBI:57692"/>
    </ligand>
</feature>
<feature type="domain" description="FAD/NAD(P)-binding" evidence="7">
    <location>
        <begin position="5"/>
        <end position="296"/>
    </location>
</feature>
<evidence type="ECO:0000256" key="1">
    <source>
        <dbReference type="ARBA" id="ARBA00011738"/>
    </source>
</evidence>
<dbReference type="SUPFAM" id="SSF51905">
    <property type="entry name" value="FAD/NAD(P)-binding domain"/>
    <property type="match status" value="1"/>
</dbReference>
<accession>A0ABT9YQH9</accession>
<comment type="catalytic activity">
    <reaction evidence="6">
        <text>2 reduced [2Fe-2S]-[ferredoxin] + NADP(+) + H(+) = 2 oxidized [2Fe-2S]-[ferredoxin] + NADPH</text>
        <dbReference type="Rhea" id="RHEA:20125"/>
        <dbReference type="Rhea" id="RHEA-COMP:10000"/>
        <dbReference type="Rhea" id="RHEA-COMP:10001"/>
        <dbReference type="ChEBI" id="CHEBI:15378"/>
        <dbReference type="ChEBI" id="CHEBI:33737"/>
        <dbReference type="ChEBI" id="CHEBI:33738"/>
        <dbReference type="ChEBI" id="CHEBI:57783"/>
        <dbReference type="ChEBI" id="CHEBI:58349"/>
        <dbReference type="EC" id="1.18.1.2"/>
    </reaction>
</comment>
<feature type="binding site" evidence="6">
    <location>
        <position position="321"/>
    </location>
    <ligand>
        <name>FAD</name>
        <dbReference type="ChEBI" id="CHEBI:57692"/>
    </ligand>
</feature>
<dbReference type="HAMAP" id="MF_01685">
    <property type="entry name" value="FENR2"/>
    <property type="match status" value="1"/>
</dbReference>
<feature type="binding site" evidence="6">
    <location>
        <position position="42"/>
    </location>
    <ligand>
        <name>FAD</name>
        <dbReference type="ChEBI" id="CHEBI:57692"/>
    </ligand>
</feature>